<organism evidence="1 2">
    <name type="scientific">Zhenhengia yiwuensis</name>
    <dbReference type="NCBI Taxonomy" id="2763666"/>
    <lineage>
        <taxon>Bacteria</taxon>
        <taxon>Bacillati</taxon>
        <taxon>Bacillota</taxon>
        <taxon>Clostridia</taxon>
        <taxon>Lachnospirales</taxon>
        <taxon>Lachnospiraceae</taxon>
        <taxon>Zhenhengia</taxon>
    </lineage>
</organism>
<dbReference type="EMBL" id="JACRSY010000029">
    <property type="protein sequence ID" value="MBC8580810.1"/>
    <property type="molecule type" value="Genomic_DNA"/>
</dbReference>
<gene>
    <name evidence="1" type="ORF">H8718_14930</name>
</gene>
<proteinExistence type="predicted"/>
<evidence type="ECO:0000313" key="1">
    <source>
        <dbReference type="EMBL" id="MBC8580810.1"/>
    </source>
</evidence>
<dbReference type="RefSeq" id="WP_249333509.1">
    <property type="nucleotide sequence ID" value="NZ_JACRSY010000029.1"/>
</dbReference>
<sequence>MGSIQEMVKNDLNSSELIEKFKQLGSEKGFKYRSIEFQDVEIEEDRITIKIKTT</sequence>
<reference evidence="1" key="1">
    <citation type="submission" date="2020-08" db="EMBL/GenBank/DDBJ databases">
        <title>Genome public.</title>
        <authorList>
            <person name="Liu C."/>
            <person name="Sun Q."/>
        </authorList>
    </citation>
    <scope>NUCLEOTIDE SEQUENCE</scope>
    <source>
        <strain evidence="1">NSJ-12</strain>
    </source>
</reference>
<evidence type="ECO:0000313" key="2">
    <source>
        <dbReference type="Proteomes" id="UP000655830"/>
    </source>
</evidence>
<comment type="caution">
    <text evidence="1">The sequence shown here is derived from an EMBL/GenBank/DDBJ whole genome shotgun (WGS) entry which is preliminary data.</text>
</comment>
<name>A0A926EKP2_9FIRM</name>
<dbReference type="AlphaFoldDB" id="A0A926EKP2"/>
<dbReference type="Proteomes" id="UP000655830">
    <property type="component" value="Unassembled WGS sequence"/>
</dbReference>
<accession>A0A926EKP2</accession>
<keyword evidence="2" id="KW-1185">Reference proteome</keyword>
<protein>
    <submittedName>
        <fullName evidence="1">Uncharacterized protein</fullName>
    </submittedName>
</protein>